<dbReference type="EC" id="3.1.3.2" evidence="3"/>
<feature type="transmembrane region" description="Helical" evidence="8">
    <location>
        <begin position="394"/>
        <end position="421"/>
    </location>
</feature>
<dbReference type="InterPro" id="IPR000560">
    <property type="entry name" value="His_Pase_clade-2"/>
</dbReference>
<keyword evidence="6" id="KW-1015">Disulfide bond</keyword>
<reference evidence="9" key="1">
    <citation type="submission" date="2021-01" db="UniProtKB">
        <authorList>
            <consortium name="EnsemblMetazoa"/>
        </authorList>
    </citation>
    <scope>IDENTIFICATION</scope>
    <source>
        <strain evidence="9">DH4</strain>
    </source>
</reference>
<keyword evidence="4" id="KW-0732">Signal</keyword>
<dbReference type="AlphaFoldDB" id="A0A7M7R9J7"/>
<dbReference type="KEGG" id="ame:551618"/>
<reference evidence="11" key="2">
    <citation type="submission" date="2025-04" db="UniProtKB">
        <authorList>
            <consortium name="RefSeq"/>
        </authorList>
    </citation>
    <scope>IDENTIFICATION</scope>
    <source>
        <strain evidence="11">DH4</strain>
        <tissue evidence="11">Whole body</tissue>
    </source>
</reference>
<name>A0A7M7R9J7_APIME</name>
<evidence type="ECO:0000313" key="10">
    <source>
        <dbReference type="Proteomes" id="UP000005203"/>
    </source>
</evidence>
<evidence type="ECO:0000256" key="7">
    <source>
        <dbReference type="ARBA" id="ARBA00023180"/>
    </source>
</evidence>
<sequence>MTFLISSSKAKNHIIENMNKNLLVIVLTFFIMNLSNAQDIDLGTIVFANILYRHGDRTPIRPYPNDPYNDESIWPVPYGQLTNIGKDQHLLLGRWIRKRYTYLLSELYSPYDIYIQSTDVDRTLMSAESHLAGLYPPVGKEIWSNIKWIPIPIHTIPEDKDHILAAKKYCPKYDYELDKVLNSPEIKKINKENKKLYAYLTEKTGNKISSLRSAEQLYDTLFIENLYNKTLPEWTKSVFPDKLKSIAEKSFTTSAYNKILQRLKSGSLLGEMIDHMEKKSKNALVPDRKIWMYSAHDDTLANMLMTLNLFEPHCPPYTATILIELRINLKNQYFVTIYYKNTSEEPKLLTLPGCITLCPLNQFITLTKDVIPINWEKECTMDWEQLEYNMNTPAVIVILTSSILMLLLLVLFIMGFIYWHYKREHNQYYLRLTTDPI</sequence>
<dbReference type="Proteomes" id="UP000005203">
    <property type="component" value="Linkage group LG14"/>
</dbReference>
<dbReference type="OrthoDB" id="10257284at2759"/>
<keyword evidence="8" id="KW-1133">Transmembrane helix</keyword>
<keyword evidence="8" id="KW-0472">Membrane</keyword>
<evidence type="ECO:0000313" key="9">
    <source>
        <dbReference type="EnsemblMetazoa" id="XP_624012"/>
    </source>
</evidence>
<evidence type="ECO:0000256" key="2">
    <source>
        <dbReference type="ARBA" id="ARBA00005375"/>
    </source>
</evidence>
<evidence type="ECO:0000256" key="8">
    <source>
        <dbReference type="SAM" id="Phobius"/>
    </source>
</evidence>
<dbReference type="SUPFAM" id="SSF53254">
    <property type="entry name" value="Phosphoglycerate mutase-like"/>
    <property type="match status" value="1"/>
</dbReference>
<protein>
    <recommendedName>
        <fullName evidence="3">acid phosphatase</fullName>
        <ecNumber evidence="3">3.1.3.2</ecNumber>
    </recommendedName>
</protein>
<organism evidence="9">
    <name type="scientific">Apis mellifera</name>
    <name type="common">Honeybee</name>
    <dbReference type="NCBI Taxonomy" id="7460"/>
    <lineage>
        <taxon>Eukaryota</taxon>
        <taxon>Metazoa</taxon>
        <taxon>Ecdysozoa</taxon>
        <taxon>Arthropoda</taxon>
        <taxon>Hexapoda</taxon>
        <taxon>Insecta</taxon>
        <taxon>Pterygota</taxon>
        <taxon>Neoptera</taxon>
        <taxon>Endopterygota</taxon>
        <taxon>Hymenoptera</taxon>
        <taxon>Apocrita</taxon>
        <taxon>Aculeata</taxon>
        <taxon>Apoidea</taxon>
        <taxon>Anthophila</taxon>
        <taxon>Apidae</taxon>
        <taxon>Apis</taxon>
    </lineage>
</organism>
<accession>A0A7M7R9J7</accession>
<dbReference type="PROSITE" id="PS00616">
    <property type="entry name" value="HIS_ACID_PHOSPHAT_1"/>
    <property type="match status" value="1"/>
</dbReference>
<dbReference type="PANTHER" id="PTHR11567:SF211">
    <property type="entry name" value="PROSTATIC ACID PHOSPHATASE"/>
    <property type="match status" value="1"/>
</dbReference>
<comment type="similarity">
    <text evidence="2">Belongs to the histidine acid phosphatase family.</text>
</comment>
<dbReference type="PANTHER" id="PTHR11567">
    <property type="entry name" value="ACID PHOSPHATASE-RELATED"/>
    <property type="match status" value="1"/>
</dbReference>
<evidence type="ECO:0000256" key="5">
    <source>
        <dbReference type="ARBA" id="ARBA00022801"/>
    </source>
</evidence>
<evidence type="ECO:0000256" key="1">
    <source>
        <dbReference type="ARBA" id="ARBA00000032"/>
    </source>
</evidence>
<comment type="catalytic activity">
    <reaction evidence="1">
        <text>a phosphate monoester + H2O = an alcohol + phosphate</text>
        <dbReference type="Rhea" id="RHEA:15017"/>
        <dbReference type="ChEBI" id="CHEBI:15377"/>
        <dbReference type="ChEBI" id="CHEBI:30879"/>
        <dbReference type="ChEBI" id="CHEBI:43474"/>
        <dbReference type="ChEBI" id="CHEBI:67140"/>
        <dbReference type="EC" id="3.1.3.2"/>
    </reaction>
</comment>
<dbReference type="GeneID" id="551618"/>
<dbReference type="Gene3D" id="3.40.50.1240">
    <property type="entry name" value="Phosphoglycerate mutase-like"/>
    <property type="match status" value="1"/>
</dbReference>
<proteinExistence type="inferred from homology"/>
<dbReference type="Pfam" id="PF00328">
    <property type="entry name" value="His_Phos_2"/>
    <property type="match status" value="1"/>
</dbReference>
<dbReference type="InterPro" id="IPR050645">
    <property type="entry name" value="Histidine_acid_phosphatase"/>
</dbReference>
<gene>
    <name evidence="11" type="primary">LOC551618</name>
</gene>
<dbReference type="EnsemblMetazoa" id="XM_624009">
    <property type="protein sequence ID" value="XP_624012"/>
    <property type="gene ID" value="LOC551618"/>
</dbReference>
<keyword evidence="7" id="KW-0325">Glycoprotein</keyword>
<accession>A0A8B9B1C6</accession>
<evidence type="ECO:0000256" key="6">
    <source>
        <dbReference type="ARBA" id="ARBA00023157"/>
    </source>
</evidence>
<keyword evidence="5" id="KW-0378">Hydrolase</keyword>
<keyword evidence="8" id="KW-0812">Transmembrane</keyword>
<dbReference type="GO" id="GO:0003993">
    <property type="term" value="F:acid phosphatase activity"/>
    <property type="evidence" value="ECO:0007669"/>
    <property type="project" value="UniProtKB-EC"/>
</dbReference>
<evidence type="ECO:0000256" key="4">
    <source>
        <dbReference type="ARBA" id="ARBA00022729"/>
    </source>
</evidence>
<evidence type="ECO:0000256" key="3">
    <source>
        <dbReference type="ARBA" id="ARBA00012646"/>
    </source>
</evidence>
<keyword evidence="10" id="KW-1185">Reference proteome</keyword>
<dbReference type="InterPro" id="IPR029033">
    <property type="entry name" value="His_PPase_superfam"/>
</dbReference>
<dbReference type="CDD" id="cd07061">
    <property type="entry name" value="HP_HAP_like"/>
    <property type="match status" value="1"/>
</dbReference>
<evidence type="ECO:0000313" key="11">
    <source>
        <dbReference type="RefSeq" id="XP_624012.3"/>
    </source>
</evidence>
<dbReference type="RefSeq" id="XP_624012.3">
    <property type="nucleotide sequence ID" value="XM_624009.6"/>
</dbReference>
<dbReference type="InterPro" id="IPR033379">
    <property type="entry name" value="Acid_Pase_AS"/>
</dbReference>